<evidence type="ECO:0000313" key="3">
    <source>
        <dbReference type="EnsemblMetazoa" id="tetur31g02032.1"/>
    </source>
</evidence>
<feature type="compositionally biased region" description="Polar residues" evidence="1">
    <location>
        <begin position="1"/>
        <end position="10"/>
    </location>
</feature>
<sequence length="100" mass="11441">MSSGLRQFASTMEPIDPMDPTDDDEDVDITEPRSQYYYVKFCYLLEYTVDQTYANIVQVIGDKAVPRETVADWVEKLKQGIILYQDSSNHNSSNHNSSNP</sequence>
<dbReference type="EMBL" id="CAEY01000897">
    <property type="status" value="NOT_ANNOTATED_CDS"/>
    <property type="molecule type" value="Genomic_DNA"/>
</dbReference>
<reference evidence="3" key="2">
    <citation type="submission" date="2016-04" db="UniProtKB">
        <authorList>
            <consortium name="EnsemblMetazoa"/>
        </authorList>
    </citation>
    <scope>IDENTIFICATION</scope>
</reference>
<accession>A0A158P5H9</accession>
<evidence type="ECO:0000313" key="4">
    <source>
        <dbReference type="Proteomes" id="UP000015104"/>
    </source>
</evidence>
<feature type="region of interest" description="Disordered" evidence="1">
    <location>
        <begin position="1"/>
        <end position="28"/>
    </location>
</feature>
<feature type="compositionally biased region" description="Acidic residues" evidence="1">
    <location>
        <begin position="19"/>
        <end position="28"/>
    </location>
</feature>
<organism evidence="3 4">
    <name type="scientific">Tetranychus urticae</name>
    <name type="common">Two-spotted spider mite</name>
    <dbReference type="NCBI Taxonomy" id="32264"/>
    <lineage>
        <taxon>Eukaryota</taxon>
        <taxon>Metazoa</taxon>
        <taxon>Ecdysozoa</taxon>
        <taxon>Arthropoda</taxon>
        <taxon>Chelicerata</taxon>
        <taxon>Arachnida</taxon>
        <taxon>Acari</taxon>
        <taxon>Acariformes</taxon>
        <taxon>Trombidiformes</taxon>
        <taxon>Prostigmata</taxon>
        <taxon>Eleutherengona</taxon>
        <taxon>Raphignathae</taxon>
        <taxon>Tetranychoidea</taxon>
        <taxon>Tetranychidae</taxon>
        <taxon>Tetranychus</taxon>
    </lineage>
</organism>
<dbReference type="EnsemblMetazoa" id="tetur31g02032.1">
    <property type="protein sequence ID" value="tetur31g02032.1"/>
    <property type="gene ID" value="tetur31g02032"/>
</dbReference>
<dbReference type="Proteomes" id="UP000015104">
    <property type="component" value="Unassembled WGS sequence"/>
</dbReference>
<protein>
    <recommendedName>
        <fullName evidence="2">Mos1 transposase HTH domain-containing protein</fullName>
    </recommendedName>
</protein>
<name>A0A158P5H9_TETUR</name>
<feature type="domain" description="Mos1 transposase HTH" evidence="2">
    <location>
        <begin position="41"/>
        <end position="80"/>
    </location>
</feature>
<proteinExistence type="predicted"/>
<reference evidence="4" key="1">
    <citation type="submission" date="2011-08" db="EMBL/GenBank/DDBJ databases">
        <authorList>
            <person name="Rombauts S."/>
        </authorList>
    </citation>
    <scope>NUCLEOTIDE SEQUENCE</scope>
    <source>
        <strain evidence="4">London</strain>
    </source>
</reference>
<dbReference type="AlphaFoldDB" id="A0A158P5H9"/>
<evidence type="ECO:0000259" key="2">
    <source>
        <dbReference type="Pfam" id="PF17906"/>
    </source>
</evidence>
<evidence type="ECO:0000256" key="1">
    <source>
        <dbReference type="SAM" id="MobiDB-lite"/>
    </source>
</evidence>
<keyword evidence="4" id="KW-1185">Reference proteome</keyword>
<dbReference type="InterPro" id="IPR041426">
    <property type="entry name" value="Mos1_HTH"/>
</dbReference>
<dbReference type="Pfam" id="PF17906">
    <property type="entry name" value="HTH_48"/>
    <property type="match status" value="1"/>
</dbReference>